<name>A0AAN9HUV0_CROPI</name>
<proteinExistence type="predicted"/>
<reference evidence="1 2" key="1">
    <citation type="submission" date="2024-01" db="EMBL/GenBank/DDBJ databases">
        <title>The genomes of 5 underutilized Papilionoideae crops provide insights into root nodulation and disease resistanc.</title>
        <authorList>
            <person name="Yuan L."/>
        </authorList>
    </citation>
    <scope>NUCLEOTIDE SEQUENCE [LARGE SCALE GENOMIC DNA]</scope>
    <source>
        <strain evidence="1">ZHUSHIDOU_FW_LH</strain>
        <tissue evidence="1">Leaf</tissue>
    </source>
</reference>
<evidence type="ECO:0000313" key="2">
    <source>
        <dbReference type="Proteomes" id="UP001372338"/>
    </source>
</evidence>
<comment type="caution">
    <text evidence="1">The sequence shown here is derived from an EMBL/GenBank/DDBJ whole genome shotgun (WGS) entry which is preliminary data.</text>
</comment>
<dbReference type="EMBL" id="JAYWIO010000007">
    <property type="protein sequence ID" value="KAK7251528.1"/>
    <property type="molecule type" value="Genomic_DNA"/>
</dbReference>
<protein>
    <submittedName>
        <fullName evidence="1">Uncharacterized protein</fullName>
    </submittedName>
</protein>
<accession>A0AAN9HUV0</accession>
<evidence type="ECO:0000313" key="1">
    <source>
        <dbReference type="EMBL" id="KAK7251528.1"/>
    </source>
</evidence>
<gene>
    <name evidence="1" type="ORF">RIF29_34812</name>
</gene>
<organism evidence="1 2">
    <name type="scientific">Crotalaria pallida</name>
    <name type="common">Smooth rattlebox</name>
    <name type="synonym">Crotalaria striata</name>
    <dbReference type="NCBI Taxonomy" id="3830"/>
    <lineage>
        <taxon>Eukaryota</taxon>
        <taxon>Viridiplantae</taxon>
        <taxon>Streptophyta</taxon>
        <taxon>Embryophyta</taxon>
        <taxon>Tracheophyta</taxon>
        <taxon>Spermatophyta</taxon>
        <taxon>Magnoliopsida</taxon>
        <taxon>eudicotyledons</taxon>
        <taxon>Gunneridae</taxon>
        <taxon>Pentapetalae</taxon>
        <taxon>rosids</taxon>
        <taxon>fabids</taxon>
        <taxon>Fabales</taxon>
        <taxon>Fabaceae</taxon>
        <taxon>Papilionoideae</taxon>
        <taxon>50 kb inversion clade</taxon>
        <taxon>genistoids sensu lato</taxon>
        <taxon>core genistoids</taxon>
        <taxon>Crotalarieae</taxon>
        <taxon>Crotalaria</taxon>
    </lineage>
</organism>
<dbReference type="Proteomes" id="UP001372338">
    <property type="component" value="Unassembled WGS sequence"/>
</dbReference>
<dbReference type="AlphaFoldDB" id="A0AAN9HUV0"/>
<keyword evidence="2" id="KW-1185">Reference proteome</keyword>
<sequence>MNFRILPIVSAAELNDILPPQVRSLIAAIVPPLQNSDADCLSWAKENNGEFSIASAAHILQDPSTLTSLCSLLGVSSPLDCSCSAPLRITPLVAGLLLLRFTTVSVFSLSSSL</sequence>